<dbReference type="GO" id="GO:0000976">
    <property type="term" value="F:transcription cis-regulatory region binding"/>
    <property type="evidence" value="ECO:0007669"/>
    <property type="project" value="TreeGrafter"/>
</dbReference>
<evidence type="ECO:0000259" key="4">
    <source>
        <dbReference type="PROSITE" id="PS01124"/>
    </source>
</evidence>
<organism evidence="5 6">
    <name type="scientific">Solimonas fluminis</name>
    <dbReference type="NCBI Taxonomy" id="2086571"/>
    <lineage>
        <taxon>Bacteria</taxon>
        <taxon>Pseudomonadati</taxon>
        <taxon>Pseudomonadota</taxon>
        <taxon>Gammaproteobacteria</taxon>
        <taxon>Nevskiales</taxon>
        <taxon>Nevskiaceae</taxon>
        <taxon>Solimonas</taxon>
    </lineage>
</organism>
<feature type="domain" description="HTH araC/xylS-type" evidence="4">
    <location>
        <begin position="239"/>
        <end position="341"/>
    </location>
</feature>
<dbReference type="PANTHER" id="PTHR47894">
    <property type="entry name" value="HTH-TYPE TRANSCRIPTIONAL REGULATOR GADX"/>
    <property type="match status" value="1"/>
</dbReference>
<gene>
    <name evidence="5" type="ORF">C3942_14500</name>
</gene>
<proteinExistence type="predicted"/>
<comment type="caution">
    <text evidence="5">The sequence shown here is derived from an EMBL/GenBank/DDBJ whole genome shotgun (WGS) entry which is preliminary data.</text>
</comment>
<keyword evidence="3" id="KW-0804">Transcription</keyword>
<dbReference type="SUPFAM" id="SSF46689">
    <property type="entry name" value="Homeodomain-like"/>
    <property type="match status" value="1"/>
</dbReference>
<dbReference type="PANTHER" id="PTHR47894:SF1">
    <property type="entry name" value="HTH-TYPE TRANSCRIPTIONAL REGULATOR VQSM"/>
    <property type="match status" value="1"/>
</dbReference>
<protein>
    <recommendedName>
        <fullName evidence="4">HTH araC/xylS-type domain-containing protein</fullName>
    </recommendedName>
</protein>
<reference evidence="5 6" key="1">
    <citation type="submission" date="2018-02" db="EMBL/GenBank/DDBJ databases">
        <title>Genome sequencing of Solimonas sp. HR-BB.</title>
        <authorList>
            <person name="Lee Y."/>
            <person name="Jeon C.O."/>
        </authorList>
    </citation>
    <scope>NUCLEOTIDE SEQUENCE [LARGE SCALE GENOMIC DNA]</scope>
    <source>
        <strain evidence="5 6">HR-BB</strain>
    </source>
</reference>
<evidence type="ECO:0000256" key="2">
    <source>
        <dbReference type="ARBA" id="ARBA00023125"/>
    </source>
</evidence>
<evidence type="ECO:0000313" key="5">
    <source>
        <dbReference type="EMBL" id="PPE73039.1"/>
    </source>
</evidence>
<dbReference type="Gene3D" id="1.10.10.60">
    <property type="entry name" value="Homeodomain-like"/>
    <property type="match status" value="1"/>
</dbReference>
<keyword evidence="1" id="KW-0805">Transcription regulation</keyword>
<dbReference type="InterPro" id="IPR018060">
    <property type="entry name" value="HTH_AraC"/>
</dbReference>
<dbReference type="InterPro" id="IPR032687">
    <property type="entry name" value="AraC-type_N"/>
</dbReference>
<keyword evidence="6" id="KW-1185">Reference proteome</keyword>
<dbReference type="GO" id="GO:0003700">
    <property type="term" value="F:DNA-binding transcription factor activity"/>
    <property type="evidence" value="ECO:0007669"/>
    <property type="project" value="InterPro"/>
</dbReference>
<dbReference type="InterPro" id="IPR009057">
    <property type="entry name" value="Homeodomain-like_sf"/>
</dbReference>
<evidence type="ECO:0000256" key="3">
    <source>
        <dbReference type="ARBA" id="ARBA00023163"/>
    </source>
</evidence>
<evidence type="ECO:0000313" key="6">
    <source>
        <dbReference type="Proteomes" id="UP000238220"/>
    </source>
</evidence>
<keyword evidence="2" id="KW-0238">DNA-binding</keyword>
<dbReference type="PROSITE" id="PS01124">
    <property type="entry name" value="HTH_ARAC_FAMILY_2"/>
    <property type="match status" value="1"/>
</dbReference>
<dbReference type="SMART" id="SM00342">
    <property type="entry name" value="HTH_ARAC"/>
    <property type="match status" value="1"/>
</dbReference>
<dbReference type="RefSeq" id="WP_104231078.1">
    <property type="nucleotide sequence ID" value="NZ_PSNW01000008.1"/>
</dbReference>
<name>A0A2S5TDG7_9GAMM</name>
<dbReference type="Pfam" id="PF12833">
    <property type="entry name" value="HTH_18"/>
    <property type="match status" value="1"/>
</dbReference>
<dbReference type="Pfam" id="PF12625">
    <property type="entry name" value="Arabinose_bd"/>
    <property type="match status" value="1"/>
</dbReference>
<sequence>MSAPLHNDPLPFITLPNWVNAAAHCGFNIRPIFDELGIQTNLVNLEEATISLPLMGQVMEACVERSREQHFPFVLGETFAFDYLPDLATFVATSPTLRQAVRVFDWVRTLINPMIDVRLEEEGELARLVLVREQDPAEPEGRIGAYFVESLFAAIIKFGRSIAADLEADAVLRLRFAEPPYAAVYARSFRLPVRFSQPLNALEFPRNRLDQPLAGGFPSLHGQAEQRVSQRLAKMPRRSGLIAAVEAVFDQEPRLLGQGIERVAQRLDLHPRTLQRRLHEEGEAFAELQGRVRYRRALQDLEDPKLDLETISERLGFSDRRSFTRAFTRWAGASPSEFRRRGGGKPPLG</sequence>
<dbReference type="EMBL" id="PSNW01000008">
    <property type="protein sequence ID" value="PPE73039.1"/>
    <property type="molecule type" value="Genomic_DNA"/>
</dbReference>
<accession>A0A2S5TDG7</accession>
<dbReference type="AlphaFoldDB" id="A0A2S5TDG7"/>
<dbReference type="GO" id="GO:0005829">
    <property type="term" value="C:cytosol"/>
    <property type="evidence" value="ECO:0007669"/>
    <property type="project" value="TreeGrafter"/>
</dbReference>
<dbReference type="Proteomes" id="UP000238220">
    <property type="component" value="Unassembled WGS sequence"/>
</dbReference>
<evidence type="ECO:0000256" key="1">
    <source>
        <dbReference type="ARBA" id="ARBA00023015"/>
    </source>
</evidence>
<dbReference type="OrthoDB" id="5582699at2"/>